<protein>
    <submittedName>
        <fullName evidence="1">Uncharacterized protein</fullName>
    </submittedName>
</protein>
<organism evidence="1 2">
    <name type="scientific">Pristionchus entomophagus</name>
    <dbReference type="NCBI Taxonomy" id="358040"/>
    <lineage>
        <taxon>Eukaryota</taxon>
        <taxon>Metazoa</taxon>
        <taxon>Ecdysozoa</taxon>
        <taxon>Nematoda</taxon>
        <taxon>Chromadorea</taxon>
        <taxon>Rhabditida</taxon>
        <taxon>Rhabditina</taxon>
        <taxon>Diplogasteromorpha</taxon>
        <taxon>Diplogasteroidea</taxon>
        <taxon>Neodiplogasteridae</taxon>
        <taxon>Pristionchus</taxon>
    </lineage>
</organism>
<accession>A0AAV5TIP6</accession>
<dbReference type="AlphaFoldDB" id="A0AAV5TIP6"/>
<evidence type="ECO:0000313" key="1">
    <source>
        <dbReference type="EMBL" id="GMS94242.1"/>
    </source>
</evidence>
<keyword evidence="2" id="KW-1185">Reference proteome</keyword>
<dbReference type="Proteomes" id="UP001432027">
    <property type="component" value="Unassembled WGS sequence"/>
</dbReference>
<feature type="non-terminal residue" evidence="1">
    <location>
        <position position="1"/>
    </location>
</feature>
<gene>
    <name evidence="1" type="ORF">PENTCL1PPCAC_16417</name>
</gene>
<evidence type="ECO:0000313" key="2">
    <source>
        <dbReference type="Proteomes" id="UP001432027"/>
    </source>
</evidence>
<dbReference type="EMBL" id="BTSX01000004">
    <property type="protein sequence ID" value="GMS94242.1"/>
    <property type="molecule type" value="Genomic_DNA"/>
</dbReference>
<comment type="caution">
    <text evidence="1">The sequence shown here is derived from an EMBL/GenBank/DDBJ whole genome shotgun (WGS) entry which is preliminary data.</text>
</comment>
<name>A0AAV5TIP6_9BILA</name>
<reference evidence="1" key="1">
    <citation type="submission" date="2023-10" db="EMBL/GenBank/DDBJ databases">
        <title>Genome assembly of Pristionchus species.</title>
        <authorList>
            <person name="Yoshida K."/>
            <person name="Sommer R.J."/>
        </authorList>
    </citation>
    <scope>NUCLEOTIDE SEQUENCE</scope>
    <source>
        <strain evidence="1">RS0144</strain>
    </source>
</reference>
<proteinExistence type="predicted"/>
<sequence length="104" mass="12137">DSHIYNRRCFLNSEMFEQIFCHGNLSSMRLQYLSAIADKRLGRLFCSHSDLVEESRSSPRILLDRCAGKGGCFRVIQRHLALVLVEDVVQRVLSRCGRLRNRRR</sequence>